<dbReference type="Proteomes" id="UP000887569">
    <property type="component" value="Unplaced"/>
</dbReference>
<keyword evidence="3" id="KW-1185">Reference proteome</keyword>
<dbReference type="AlphaFoldDB" id="A0A915C8Q8"/>
<keyword evidence="2" id="KW-0812">Transmembrane</keyword>
<proteinExistence type="predicted"/>
<feature type="compositionally biased region" description="Basic residues" evidence="1">
    <location>
        <begin position="71"/>
        <end position="82"/>
    </location>
</feature>
<feature type="compositionally biased region" description="Polar residues" evidence="1">
    <location>
        <begin position="174"/>
        <end position="190"/>
    </location>
</feature>
<sequence length="253" mass="29025">MELSVSITINLPLSIMMPVSAAIMICCQRQRRRSELLGMRPPAMMKRCPYVVHSLTYVPPETADGFKLLKPNKRPLRSRKSGKWLATRNTEQSASDDESRHRTRSNIYTHTTVTTDVGSYDKQLTFEQCQTDVGPKLNLVEDIVDNRNTASQHQLSLNEDREDEKEEKQRQSDRTMPSSNPVSPQKANNRQSKKIPIDNQRSSPKRKHKVRQPTRCECEETGGKDRGTRANRHKTRSLETEGRAHFVSEGTFY</sequence>
<evidence type="ECO:0000313" key="3">
    <source>
        <dbReference type="Proteomes" id="UP000887569"/>
    </source>
</evidence>
<feature type="compositionally biased region" description="Basic and acidic residues" evidence="1">
    <location>
        <begin position="236"/>
        <end position="246"/>
    </location>
</feature>
<organism evidence="3 4">
    <name type="scientific">Parascaris univalens</name>
    <name type="common">Nematode worm</name>
    <dbReference type="NCBI Taxonomy" id="6257"/>
    <lineage>
        <taxon>Eukaryota</taxon>
        <taxon>Metazoa</taxon>
        <taxon>Ecdysozoa</taxon>
        <taxon>Nematoda</taxon>
        <taxon>Chromadorea</taxon>
        <taxon>Rhabditida</taxon>
        <taxon>Spirurina</taxon>
        <taxon>Ascaridomorpha</taxon>
        <taxon>Ascaridoidea</taxon>
        <taxon>Ascarididae</taxon>
        <taxon>Parascaris</taxon>
    </lineage>
</organism>
<feature type="compositionally biased region" description="Basic and acidic residues" evidence="1">
    <location>
        <begin position="214"/>
        <end position="228"/>
    </location>
</feature>
<name>A0A915C8Q8_PARUN</name>
<accession>A0A915C8Q8</accession>
<keyword evidence="2" id="KW-0472">Membrane</keyword>
<protein>
    <submittedName>
        <fullName evidence="4">Uncharacterized protein</fullName>
    </submittedName>
</protein>
<feature type="compositionally biased region" description="Basic residues" evidence="1">
    <location>
        <begin position="203"/>
        <end position="212"/>
    </location>
</feature>
<feature type="region of interest" description="Disordered" evidence="1">
    <location>
        <begin position="71"/>
        <end position="107"/>
    </location>
</feature>
<reference evidence="4" key="1">
    <citation type="submission" date="2022-11" db="UniProtKB">
        <authorList>
            <consortium name="WormBaseParasite"/>
        </authorList>
    </citation>
    <scope>IDENTIFICATION</scope>
</reference>
<evidence type="ECO:0000256" key="1">
    <source>
        <dbReference type="SAM" id="MobiDB-lite"/>
    </source>
</evidence>
<feature type="transmembrane region" description="Helical" evidence="2">
    <location>
        <begin position="6"/>
        <end position="27"/>
    </location>
</feature>
<feature type="region of interest" description="Disordered" evidence="1">
    <location>
        <begin position="150"/>
        <end position="253"/>
    </location>
</feature>
<keyword evidence="2" id="KW-1133">Transmembrane helix</keyword>
<dbReference type="WBParaSite" id="PgR098_g011_t04">
    <property type="protein sequence ID" value="PgR098_g011_t04"/>
    <property type="gene ID" value="PgR098_g011"/>
</dbReference>
<evidence type="ECO:0000313" key="4">
    <source>
        <dbReference type="WBParaSite" id="PgR098_g011_t04"/>
    </source>
</evidence>
<evidence type="ECO:0000256" key="2">
    <source>
        <dbReference type="SAM" id="Phobius"/>
    </source>
</evidence>